<feature type="region of interest" description="Disordered" evidence="1">
    <location>
        <begin position="1"/>
        <end position="26"/>
    </location>
</feature>
<evidence type="ECO:0000313" key="3">
    <source>
        <dbReference type="EMBL" id="KAF3701825.1"/>
    </source>
</evidence>
<feature type="compositionally biased region" description="Polar residues" evidence="1">
    <location>
        <begin position="14"/>
        <end position="26"/>
    </location>
</feature>
<evidence type="ECO:0000313" key="4">
    <source>
        <dbReference type="Proteomes" id="UP000503349"/>
    </source>
</evidence>
<dbReference type="AlphaFoldDB" id="A0A6G1QGZ5"/>
<dbReference type="InterPro" id="IPR027835">
    <property type="entry name" value="TMEM174"/>
</dbReference>
<keyword evidence="2" id="KW-0472">Membrane</keyword>
<feature type="transmembrane region" description="Helical" evidence="2">
    <location>
        <begin position="42"/>
        <end position="63"/>
    </location>
</feature>
<organism evidence="3 4">
    <name type="scientific">Channa argus</name>
    <name type="common">Northern snakehead</name>
    <name type="synonym">Ophicephalus argus</name>
    <dbReference type="NCBI Taxonomy" id="215402"/>
    <lineage>
        <taxon>Eukaryota</taxon>
        <taxon>Metazoa</taxon>
        <taxon>Chordata</taxon>
        <taxon>Craniata</taxon>
        <taxon>Vertebrata</taxon>
        <taxon>Euteleostomi</taxon>
        <taxon>Actinopterygii</taxon>
        <taxon>Neopterygii</taxon>
        <taxon>Teleostei</taxon>
        <taxon>Neoteleostei</taxon>
        <taxon>Acanthomorphata</taxon>
        <taxon>Anabantaria</taxon>
        <taxon>Anabantiformes</taxon>
        <taxon>Channoidei</taxon>
        <taxon>Channidae</taxon>
        <taxon>Channa</taxon>
    </lineage>
</organism>
<reference evidence="4" key="2">
    <citation type="submission" date="2019-02" db="EMBL/GenBank/DDBJ databases">
        <title>Opniocepnalus argus Var Kimnra genome.</title>
        <authorList>
            <person name="Zhou C."/>
            <person name="Xiao S."/>
        </authorList>
    </citation>
    <scope>NUCLEOTIDE SEQUENCE [LARGE SCALE GENOMIC DNA]</scope>
</reference>
<keyword evidence="2" id="KW-1133">Transmembrane helix</keyword>
<dbReference type="Pfam" id="PF15029">
    <property type="entry name" value="TMEM174"/>
    <property type="match status" value="1"/>
</dbReference>
<dbReference type="PANTHER" id="PTHR31020">
    <property type="entry name" value="TRANSMEMBRANE PROTEIN 174"/>
    <property type="match status" value="1"/>
</dbReference>
<gene>
    <name evidence="3" type="ORF">EXN66_Car017513</name>
</gene>
<evidence type="ECO:0000256" key="2">
    <source>
        <dbReference type="SAM" id="Phobius"/>
    </source>
</evidence>
<reference evidence="3 4" key="1">
    <citation type="submission" date="2019-02" db="EMBL/GenBank/DDBJ databases">
        <title>Opniocepnalus argus genome.</title>
        <authorList>
            <person name="Zhou C."/>
            <person name="Xiao S."/>
        </authorList>
    </citation>
    <scope>NUCLEOTIDE SEQUENCE [LARGE SCALE GENOMIC DNA]</scope>
    <source>
        <strain evidence="3">OARG1902GOOAL</strain>
        <tissue evidence="3">Muscle</tissue>
    </source>
</reference>
<feature type="transmembrane region" description="Helical" evidence="2">
    <location>
        <begin position="75"/>
        <end position="97"/>
    </location>
</feature>
<keyword evidence="4" id="KW-1185">Reference proteome</keyword>
<keyword evidence="2 3" id="KW-0812">Transmembrane</keyword>
<dbReference type="PANTHER" id="PTHR31020:SF1">
    <property type="entry name" value="TRANSMEMBRANE PROTEIN 174"/>
    <property type="match status" value="1"/>
</dbReference>
<evidence type="ECO:0000256" key="1">
    <source>
        <dbReference type="SAM" id="MobiDB-lite"/>
    </source>
</evidence>
<dbReference type="EMBL" id="CM015728">
    <property type="protein sequence ID" value="KAF3701825.1"/>
    <property type="molecule type" value="Genomic_DNA"/>
</dbReference>
<protein>
    <submittedName>
        <fullName evidence="3">Transmembrane protein 174</fullName>
    </submittedName>
</protein>
<dbReference type="Proteomes" id="UP000503349">
    <property type="component" value="Chromosome 17"/>
</dbReference>
<accession>A0A6G1QGZ5</accession>
<proteinExistence type="predicted"/>
<sequence length="154" mass="16636">MESSRARNPPAVISDSTQMVTPAPSPHQSDNILDGQKIGGTLLFCGVTLALVGITYITTGWQYYQASVRFEWTELLGPILISAGGAFALTSFCKFSIISCSSCQQWDEEALAVAVMEQTSRGCCFTISGSSQHRSRTQRKQVGNSTYILASSII</sequence>
<name>A0A6G1QGZ5_CHAAH</name>